<protein>
    <submittedName>
        <fullName evidence="1">Stage II sporulation protein R</fullName>
    </submittedName>
</protein>
<evidence type="ECO:0000313" key="2">
    <source>
        <dbReference type="Proteomes" id="UP000515561"/>
    </source>
</evidence>
<sequence length="225" mass="25184">MTLKSTLQKIFLHKDNRWLVIACLLLSISFFSIYNVIAAPKSAETLQKGIASEIIRFHVIANSDSTEDQALKLKIKAAVTSYLEPLLKDAGSTEQARELLKSQLTSLKSLADSVIAENGFTYTSKASLSNDYFPLKVYGDLSLPPGDYEALRIELGEAKGQNWWCIMFPPLCFVDATYSVVPKESKDQLKYFLTEDEYTSILSTNKPKVKVKFKLISLVKDLLAD</sequence>
<dbReference type="Proteomes" id="UP000515561">
    <property type="component" value="Chromosome"/>
</dbReference>
<dbReference type="EMBL" id="AP023367">
    <property type="protein sequence ID" value="BCJ92502.1"/>
    <property type="molecule type" value="Genomic_DNA"/>
</dbReference>
<keyword evidence="2" id="KW-1185">Reference proteome</keyword>
<evidence type="ECO:0000313" key="1">
    <source>
        <dbReference type="EMBL" id="BCJ92502.1"/>
    </source>
</evidence>
<name>A0A6S6QZ01_9FIRM</name>
<accession>A0A6S6QZ01</accession>
<dbReference type="AlphaFoldDB" id="A0A6S6QZ01"/>
<dbReference type="RefSeq" id="WP_184093079.1">
    <property type="nucleotide sequence ID" value="NZ_AP023367.1"/>
</dbReference>
<organism evidence="1 2">
    <name type="scientific">Anaerocolumna cellulosilytica</name>
    <dbReference type="NCBI Taxonomy" id="433286"/>
    <lineage>
        <taxon>Bacteria</taxon>
        <taxon>Bacillati</taxon>
        <taxon>Bacillota</taxon>
        <taxon>Clostridia</taxon>
        <taxon>Lachnospirales</taxon>
        <taxon>Lachnospiraceae</taxon>
        <taxon>Anaerocolumna</taxon>
    </lineage>
</organism>
<dbReference type="InterPro" id="IPR014202">
    <property type="entry name" value="Spore_II_R"/>
</dbReference>
<dbReference type="NCBIfam" id="TIGR02837">
    <property type="entry name" value="spore_II_R"/>
    <property type="match status" value="1"/>
</dbReference>
<proteinExistence type="predicted"/>
<dbReference type="KEGG" id="acel:acsn021_00710"/>
<reference evidence="1 2" key="1">
    <citation type="journal article" date="2016" name="Int. J. Syst. Evol. Microbiol.">
        <title>Descriptions of Anaerotaenia torta gen. nov., sp. nov. and Anaerocolumna cellulosilytica gen. nov., sp. nov. isolated from a methanogenic reactor of cattle waste.</title>
        <authorList>
            <person name="Uek A."/>
            <person name="Ohtaki Y."/>
            <person name="Kaku N."/>
            <person name="Ueki K."/>
        </authorList>
    </citation>
    <scope>NUCLEOTIDE SEQUENCE [LARGE SCALE GENOMIC DNA]</scope>
    <source>
        <strain evidence="1 2">SN021</strain>
    </source>
</reference>
<dbReference type="Pfam" id="PF09551">
    <property type="entry name" value="Spore_II_R"/>
    <property type="match status" value="1"/>
</dbReference>
<gene>
    <name evidence="1" type="primary">spoIIR</name>
    <name evidence="1" type="ORF">acsn021_00710</name>
</gene>